<evidence type="ECO:0000313" key="9">
    <source>
        <dbReference type="EMBL" id="NMO17988.1"/>
    </source>
</evidence>
<comment type="caution">
    <text evidence="9">The sequence shown here is derived from an EMBL/GenBank/DDBJ whole genome shotgun (WGS) entry which is preliminary data.</text>
</comment>
<gene>
    <name evidence="9" type="primary">yedA</name>
    <name evidence="9" type="ORF">HG543_24475</name>
</gene>
<name>A0A848LJW4_9BACT</name>
<dbReference type="Proteomes" id="UP000518300">
    <property type="component" value="Unassembled WGS sequence"/>
</dbReference>
<dbReference type="NCBIfam" id="NF008432">
    <property type="entry name" value="PRK11272.1"/>
    <property type="match status" value="1"/>
</dbReference>
<comment type="subcellular location">
    <subcellularLocation>
        <location evidence="1">Membrane</location>
        <topology evidence="1">Multi-pass membrane protein</topology>
    </subcellularLocation>
</comment>
<keyword evidence="10" id="KW-1185">Reference proteome</keyword>
<proteinExistence type="inferred from homology"/>
<dbReference type="Pfam" id="PF00892">
    <property type="entry name" value="EamA"/>
    <property type="match status" value="2"/>
</dbReference>
<feature type="region of interest" description="Disordered" evidence="6">
    <location>
        <begin position="1"/>
        <end position="33"/>
    </location>
</feature>
<feature type="domain" description="EamA" evidence="8">
    <location>
        <begin position="194"/>
        <end position="326"/>
    </location>
</feature>
<comment type="similarity">
    <text evidence="2">Belongs to the EamA transporter family.</text>
</comment>
<feature type="compositionally biased region" description="Polar residues" evidence="6">
    <location>
        <begin position="13"/>
        <end position="31"/>
    </location>
</feature>
<evidence type="ECO:0000313" key="10">
    <source>
        <dbReference type="Proteomes" id="UP000518300"/>
    </source>
</evidence>
<sequence>MRTWPGPRRGATSRGTVSASPASSLTVTPSTPAVLPTNEAAPAGASRAGLITSLFSLYVIWGSTYLAIRWGLQGGLPPFLMSGSRFMLAGGLLFAALWLRGAPVPTARQWGASALVGFLLLGVGNGGIVFAQQWVPSGVASLVVGSLPMWTALFGGLFGQWPGRMERWGLAMGFVGIVLLNLGGDLGGRWLPTVAMMLSPVSWAFGSIWSRRLPMPQGLMSAAAQMLCGGAMMFTFGMLLGEQVPTVMPPARAVGAYFYLVTFGSLVGYSAYGYLLRHARPSVATSYAYVNPVVAVLLGGVLAGEMMKPMTWVAMGAILGAVVLLTRKK</sequence>
<feature type="transmembrane region" description="Helical" evidence="7">
    <location>
        <begin position="222"/>
        <end position="241"/>
    </location>
</feature>
<organism evidence="9 10">
    <name type="scientific">Pyxidicoccus fallax</name>
    <dbReference type="NCBI Taxonomy" id="394095"/>
    <lineage>
        <taxon>Bacteria</taxon>
        <taxon>Pseudomonadati</taxon>
        <taxon>Myxococcota</taxon>
        <taxon>Myxococcia</taxon>
        <taxon>Myxococcales</taxon>
        <taxon>Cystobacterineae</taxon>
        <taxon>Myxococcaceae</taxon>
        <taxon>Pyxidicoccus</taxon>
    </lineage>
</organism>
<feature type="transmembrane region" description="Helical" evidence="7">
    <location>
        <begin position="48"/>
        <end position="68"/>
    </location>
</feature>
<evidence type="ECO:0000256" key="4">
    <source>
        <dbReference type="ARBA" id="ARBA00022989"/>
    </source>
</evidence>
<feature type="transmembrane region" description="Helical" evidence="7">
    <location>
        <begin position="168"/>
        <end position="184"/>
    </location>
</feature>
<keyword evidence="5 7" id="KW-0472">Membrane</keyword>
<dbReference type="PANTHER" id="PTHR32322">
    <property type="entry name" value="INNER MEMBRANE TRANSPORTER"/>
    <property type="match status" value="1"/>
</dbReference>
<feature type="transmembrane region" description="Helical" evidence="7">
    <location>
        <begin position="138"/>
        <end position="161"/>
    </location>
</feature>
<evidence type="ECO:0000256" key="2">
    <source>
        <dbReference type="ARBA" id="ARBA00007362"/>
    </source>
</evidence>
<dbReference type="InterPro" id="IPR050638">
    <property type="entry name" value="AA-Vitamin_Transporters"/>
</dbReference>
<dbReference type="SUPFAM" id="SSF103481">
    <property type="entry name" value="Multidrug resistance efflux transporter EmrE"/>
    <property type="match status" value="2"/>
</dbReference>
<dbReference type="InterPro" id="IPR037185">
    <property type="entry name" value="EmrE-like"/>
</dbReference>
<reference evidence="9 10" key="1">
    <citation type="submission" date="2020-04" db="EMBL/GenBank/DDBJ databases">
        <title>Draft genome of Pyxidicoccus fallax type strain.</title>
        <authorList>
            <person name="Whitworth D.E."/>
        </authorList>
    </citation>
    <scope>NUCLEOTIDE SEQUENCE [LARGE SCALE GENOMIC DNA]</scope>
    <source>
        <strain evidence="9 10">DSM 14698</strain>
    </source>
</reference>
<evidence type="ECO:0000259" key="8">
    <source>
        <dbReference type="Pfam" id="PF00892"/>
    </source>
</evidence>
<feature type="transmembrane region" description="Helical" evidence="7">
    <location>
        <begin position="310"/>
        <end position="326"/>
    </location>
</feature>
<feature type="domain" description="EamA" evidence="8">
    <location>
        <begin position="54"/>
        <end position="181"/>
    </location>
</feature>
<dbReference type="InterPro" id="IPR000620">
    <property type="entry name" value="EamA_dom"/>
</dbReference>
<evidence type="ECO:0000256" key="7">
    <source>
        <dbReference type="SAM" id="Phobius"/>
    </source>
</evidence>
<dbReference type="PANTHER" id="PTHR32322:SF2">
    <property type="entry name" value="EAMA DOMAIN-CONTAINING PROTEIN"/>
    <property type="match status" value="1"/>
</dbReference>
<feature type="transmembrane region" description="Helical" evidence="7">
    <location>
        <begin position="190"/>
        <end position="210"/>
    </location>
</feature>
<dbReference type="EMBL" id="JABBJJ010000117">
    <property type="protein sequence ID" value="NMO17988.1"/>
    <property type="molecule type" value="Genomic_DNA"/>
</dbReference>
<evidence type="ECO:0000256" key="5">
    <source>
        <dbReference type="ARBA" id="ARBA00023136"/>
    </source>
</evidence>
<feature type="transmembrane region" description="Helical" evidence="7">
    <location>
        <begin position="256"/>
        <end position="275"/>
    </location>
</feature>
<evidence type="ECO:0000256" key="6">
    <source>
        <dbReference type="SAM" id="MobiDB-lite"/>
    </source>
</evidence>
<keyword evidence="3 7" id="KW-0812">Transmembrane</keyword>
<evidence type="ECO:0000256" key="3">
    <source>
        <dbReference type="ARBA" id="ARBA00022692"/>
    </source>
</evidence>
<keyword evidence="4 7" id="KW-1133">Transmembrane helix</keyword>
<dbReference type="AlphaFoldDB" id="A0A848LJW4"/>
<feature type="transmembrane region" description="Helical" evidence="7">
    <location>
        <begin position="111"/>
        <end position="132"/>
    </location>
</feature>
<protein>
    <submittedName>
        <fullName evidence="9">Drug/metabolite exporter YedA</fullName>
    </submittedName>
</protein>
<accession>A0A848LJW4</accession>
<feature type="transmembrane region" description="Helical" evidence="7">
    <location>
        <begin position="287"/>
        <end position="304"/>
    </location>
</feature>
<evidence type="ECO:0000256" key="1">
    <source>
        <dbReference type="ARBA" id="ARBA00004141"/>
    </source>
</evidence>
<feature type="transmembrane region" description="Helical" evidence="7">
    <location>
        <begin position="80"/>
        <end position="99"/>
    </location>
</feature>
<dbReference type="GO" id="GO:0016020">
    <property type="term" value="C:membrane"/>
    <property type="evidence" value="ECO:0007669"/>
    <property type="project" value="UniProtKB-SubCell"/>
</dbReference>